<dbReference type="PRINTS" id="PR00037">
    <property type="entry name" value="HTHLACR"/>
</dbReference>
<dbReference type="OrthoDB" id="9797223at2"/>
<dbReference type="Proteomes" id="UP000279029">
    <property type="component" value="Chromosome"/>
</dbReference>
<dbReference type="Gene3D" id="3.40.50.1360">
    <property type="match status" value="1"/>
</dbReference>
<keyword evidence="6" id="KW-1185">Reference proteome</keyword>
<feature type="domain" description="HTH deoR-type" evidence="4">
    <location>
        <begin position="3"/>
        <end position="58"/>
    </location>
</feature>
<reference evidence="5 6" key="1">
    <citation type="submission" date="2018-09" db="EMBL/GenBank/DDBJ databases">
        <authorList>
            <person name="Postec A."/>
        </authorList>
    </citation>
    <scope>NUCLEOTIDE SEQUENCE [LARGE SCALE GENOMIC DNA]</scope>
    <source>
        <strain evidence="5">70B-A</strain>
    </source>
</reference>
<dbReference type="InterPro" id="IPR037171">
    <property type="entry name" value="NagB/RpiA_transferase-like"/>
</dbReference>
<dbReference type="Pfam" id="PF08220">
    <property type="entry name" value="HTH_DeoR"/>
    <property type="match status" value="1"/>
</dbReference>
<evidence type="ECO:0000256" key="1">
    <source>
        <dbReference type="ARBA" id="ARBA00023015"/>
    </source>
</evidence>
<dbReference type="SMART" id="SM01134">
    <property type="entry name" value="DeoRC"/>
    <property type="match status" value="1"/>
</dbReference>
<proteinExistence type="predicted"/>
<sequence length="270" mass="30503">MMPEERRQKIIEILYANKSATVKNLCDQLMASEATIRRDLTVLEDEEKLERVHGGAIIQSNVPIEKEDTYNEKEGVYLYEKKQIAKVAFSYLRENDSIFLDGGTTTIELAKLIGRSRIKINVFTNAPHFTQFIAGNPKAEQFILGGRIRNNTLAVVGQLAIDTIRRFRINKVFIGVNAISLEYGLTTPDFEEAEMKRAILEKGRERYILADASKFNKVALCEILPISAVDTIITSSLEEDEIKEKFKLEGVLLVEATKKEAGMYDYDGDA</sequence>
<evidence type="ECO:0000256" key="2">
    <source>
        <dbReference type="ARBA" id="ARBA00023125"/>
    </source>
</evidence>
<dbReference type="InterPro" id="IPR036388">
    <property type="entry name" value="WH-like_DNA-bd_sf"/>
</dbReference>
<evidence type="ECO:0000256" key="3">
    <source>
        <dbReference type="ARBA" id="ARBA00023163"/>
    </source>
</evidence>
<dbReference type="AlphaFoldDB" id="A0A3P7PUW0"/>
<evidence type="ECO:0000313" key="6">
    <source>
        <dbReference type="Proteomes" id="UP000279029"/>
    </source>
</evidence>
<dbReference type="RefSeq" id="WP_125136389.1">
    <property type="nucleotide sequence ID" value="NZ_LR130778.1"/>
</dbReference>
<dbReference type="PANTHER" id="PTHR30363:SF44">
    <property type="entry name" value="AGA OPERON TRANSCRIPTIONAL REPRESSOR-RELATED"/>
    <property type="match status" value="1"/>
</dbReference>
<organism evidence="5 6">
    <name type="scientific">Petrocella atlantisensis</name>
    <dbReference type="NCBI Taxonomy" id="2173034"/>
    <lineage>
        <taxon>Bacteria</taxon>
        <taxon>Bacillati</taxon>
        <taxon>Bacillota</taxon>
        <taxon>Clostridia</taxon>
        <taxon>Lachnospirales</taxon>
        <taxon>Vallitaleaceae</taxon>
        <taxon>Petrocella</taxon>
    </lineage>
</organism>
<dbReference type="InterPro" id="IPR036390">
    <property type="entry name" value="WH_DNA-bd_sf"/>
</dbReference>
<dbReference type="Pfam" id="PF00455">
    <property type="entry name" value="DeoRC"/>
    <property type="match status" value="1"/>
</dbReference>
<dbReference type="KEGG" id="cbar:PATL70BA_1106"/>
<dbReference type="PANTHER" id="PTHR30363">
    <property type="entry name" value="HTH-TYPE TRANSCRIPTIONAL REGULATOR SRLR-RELATED"/>
    <property type="match status" value="1"/>
</dbReference>
<accession>A0A3P7PUW0</accession>
<dbReference type="InterPro" id="IPR018356">
    <property type="entry name" value="Tscrpt_reg_HTH_DeoR_CS"/>
</dbReference>
<name>A0A3P7PUW0_9FIRM</name>
<dbReference type="InterPro" id="IPR014036">
    <property type="entry name" value="DeoR-like_C"/>
</dbReference>
<dbReference type="Gene3D" id="1.10.10.10">
    <property type="entry name" value="Winged helix-like DNA-binding domain superfamily/Winged helix DNA-binding domain"/>
    <property type="match status" value="1"/>
</dbReference>
<dbReference type="PROSITE" id="PS51000">
    <property type="entry name" value="HTH_DEOR_2"/>
    <property type="match status" value="1"/>
</dbReference>
<keyword evidence="3" id="KW-0804">Transcription</keyword>
<dbReference type="SUPFAM" id="SSF46785">
    <property type="entry name" value="Winged helix' DNA-binding domain"/>
    <property type="match status" value="1"/>
</dbReference>
<dbReference type="SUPFAM" id="SSF100950">
    <property type="entry name" value="NagB/RpiA/CoA transferase-like"/>
    <property type="match status" value="1"/>
</dbReference>
<protein>
    <submittedName>
        <fullName evidence="5">DeoR family transcriptional regulator</fullName>
    </submittedName>
</protein>
<evidence type="ECO:0000259" key="4">
    <source>
        <dbReference type="PROSITE" id="PS51000"/>
    </source>
</evidence>
<dbReference type="PROSITE" id="PS00894">
    <property type="entry name" value="HTH_DEOR_1"/>
    <property type="match status" value="1"/>
</dbReference>
<dbReference type="EMBL" id="LR130778">
    <property type="protein sequence ID" value="VDN46981.1"/>
    <property type="molecule type" value="Genomic_DNA"/>
</dbReference>
<dbReference type="GO" id="GO:0003700">
    <property type="term" value="F:DNA-binding transcription factor activity"/>
    <property type="evidence" value="ECO:0007669"/>
    <property type="project" value="InterPro"/>
</dbReference>
<dbReference type="InterPro" id="IPR001034">
    <property type="entry name" value="DeoR_HTH"/>
</dbReference>
<dbReference type="GO" id="GO:0003677">
    <property type="term" value="F:DNA binding"/>
    <property type="evidence" value="ECO:0007669"/>
    <property type="project" value="UniProtKB-KW"/>
</dbReference>
<keyword evidence="1" id="KW-0805">Transcription regulation</keyword>
<keyword evidence="2" id="KW-0238">DNA-binding</keyword>
<evidence type="ECO:0000313" key="5">
    <source>
        <dbReference type="EMBL" id="VDN46981.1"/>
    </source>
</evidence>
<gene>
    <name evidence="5" type="ORF">PATL70BA_1106</name>
</gene>
<dbReference type="InterPro" id="IPR050313">
    <property type="entry name" value="Carb_Metab_HTH_regulators"/>
</dbReference>
<dbReference type="SMART" id="SM00420">
    <property type="entry name" value="HTH_DEOR"/>
    <property type="match status" value="1"/>
</dbReference>